<reference evidence="2" key="2">
    <citation type="submission" date="2020-09" db="EMBL/GenBank/DDBJ databases">
        <authorList>
            <person name="Sun Q."/>
            <person name="Zhou Y."/>
        </authorList>
    </citation>
    <scope>NUCLEOTIDE SEQUENCE</scope>
    <source>
        <strain evidence="2">CGMCC 1.12919</strain>
    </source>
</reference>
<proteinExistence type="predicted"/>
<evidence type="ECO:0000313" key="2">
    <source>
        <dbReference type="EMBL" id="GGC81609.1"/>
    </source>
</evidence>
<gene>
    <name evidence="2" type="ORF">GCM10010994_44480</name>
</gene>
<keyword evidence="1" id="KW-0472">Membrane</keyword>
<sequence length="56" mass="5973">MSKPPANIAIGVDQTPPALHLVLLAFPYAFLICVYLVIVVIVVRAAGADAQTRKAR</sequence>
<organism evidence="2 3">
    <name type="scientific">Chelatococcus reniformis</name>
    <dbReference type="NCBI Taxonomy" id="1494448"/>
    <lineage>
        <taxon>Bacteria</taxon>
        <taxon>Pseudomonadati</taxon>
        <taxon>Pseudomonadota</taxon>
        <taxon>Alphaproteobacteria</taxon>
        <taxon>Hyphomicrobiales</taxon>
        <taxon>Chelatococcaceae</taxon>
        <taxon>Chelatococcus</taxon>
    </lineage>
</organism>
<keyword evidence="1" id="KW-1133">Transmembrane helix</keyword>
<reference evidence="2" key="1">
    <citation type="journal article" date="2014" name="Int. J. Syst. Evol. Microbiol.">
        <title>Complete genome sequence of Corynebacterium casei LMG S-19264T (=DSM 44701T), isolated from a smear-ripened cheese.</title>
        <authorList>
            <consortium name="US DOE Joint Genome Institute (JGI-PGF)"/>
            <person name="Walter F."/>
            <person name="Albersmeier A."/>
            <person name="Kalinowski J."/>
            <person name="Ruckert C."/>
        </authorList>
    </citation>
    <scope>NUCLEOTIDE SEQUENCE</scope>
    <source>
        <strain evidence="2">CGMCC 1.12919</strain>
    </source>
</reference>
<name>A0A916UQ14_9HYPH</name>
<evidence type="ECO:0000256" key="1">
    <source>
        <dbReference type="SAM" id="Phobius"/>
    </source>
</evidence>
<protein>
    <submittedName>
        <fullName evidence="2">Uncharacterized protein</fullName>
    </submittedName>
</protein>
<feature type="transmembrane region" description="Helical" evidence="1">
    <location>
        <begin position="20"/>
        <end position="46"/>
    </location>
</feature>
<dbReference type="AlphaFoldDB" id="A0A916UQ14"/>
<evidence type="ECO:0000313" key="3">
    <source>
        <dbReference type="Proteomes" id="UP000637002"/>
    </source>
</evidence>
<dbReference type="Proteomes" id="UP000637002">
    <property type="component" value="Unassembled WGS sequence"/>
</dbReference>
<keyword evidence="1" id="KW-0812">Transmembrane</keyword>
<dbReference type="RefSeq" id="WP_188611361.1">
    <property type="nucleotide sequence ID" value="NZ_BMGG01000008.1"/>
</dbReference>
<dbReference type="EMBL" id="BMGG01000008">
    <property type="protein sequence ID" value="GGC81609.1"/>
    <property type="molecule type" value="Genomic_DNA"/>
</dbReference>
<comment type="caution">
    <text evidence="2">The sequence shown here is derived from an EMBL/GenBank/DDBJ whole genome shotgun (WGS) entry which is preliminary data.</text>
</comment>
<keyword evidence="3" id="KW-1185">Reference proteome</keyword>
<accession>A0A916UQ14</accession>